<evidence type="ECO:0000313" key="5">
    <source>
        <dbReference type="Proteomes" id="UP000199437"/>
    </source>
</evidence>
<dbReference type="RefSeq" id="WP_139177591.1">
    <property type="nucleotide sequence ID" value="NZ_FOIR01000002.1"/>
</dbReference>
<dbReference type="Pfam" id="PF01103">
    <property type="entry name" value="Omp85"/>
    <property type="match status" value="1"/>
</dbReference>
<proteinExistence type="predicted"/>
<dbReference type="OrthoDB" id="9768717at2"/>
<dbReference type="GO" id="GO:0019867">
    <property type="term" value="C:outer membrane"/>
    <property type="evidence" value="ECO:0007669"/>
    <property type="project" value="InterPro"/>
</dbReference>
<dbReference type="STRING" id="1267423.SAMN05216290_3043"/>
<evidence type="ECO:0000313" key="4">
    <source>
        <dbReference type="EMBL" id="SEW33699.1"/>
    </source>
</evidence>
<keyword evidence="2" id="KW-0472">Membrane</keyword>
<protein>
    <submittedName>
        <fullName evidence="4">Surface antigen</fullName>
    </submittedName>
</protein>
<dbReference type="EMBL" id="FOIR01000002">
    <property type="protein sequence ID" value="SEW33699.1"/>
    <property type="molecule type" value="Genomic_DNA"/>
</dbReference>
<keyword evidence="5" id="KW-1185">Reference proteome</keyword>
<dbReference type="PROSITE" id="PS51779">
    <property type="entry name" value="POTRA"/>
    <property type="match status" value="1"/>
</dbReference>
<organism evidence="4 5">
    <name type="scientific">Roseivirga pacifica</name>
    <dbReference type="NCBI Taxonomy" id="1267423"/>
    <lineage>
        <taxon>Bacteria</taxon>
        <taxon>Pseudomonadati</taxon>
        <taxon>Bacteroidota</taxon>
        <taxon>Cytophagia</taxon>
        <taxon>Cytophagales</taxon>
        <taxon>Roseivirgaceae</taxon>
        <taxon>Roseivirga</taxon>
    </lineage>
</organism>
<evidence type="ECO:0000256" key="2">
    <source>
        <dbReference type="ARBA" id="ARBA00023136"/>
    </source>
</evidence>
<dbReference type="Gene3D" id="2.40.160.50">
    <property type="entry name" value="membrane protein fhac: a member of the omp85/tpsb transporter family"/>
    <property type="match status" value="1"/>
</dbReference>
<feature type="domain" description="POTRA" evidence="3">
    <location>
        <begin position="34"/>
        <end position="110"/>
    </location>
</feature>
<evidence type="ECO:0000256" key="1">
    <source>
        <dbReference type="ARBA" id="ARBA00004370"/>
    </source>
</evidence>
<dbReference type="AlphaFoldDB" id="A0A1I0R0U8"/>
<dbReference type="Proteomes" id="UP000199437">
    <property type="component" value="Unassembled WGS sequence"/>
</dbReference>
<accession>A0A1I0R0U8</accession>
<reference evidence="5" key="1">
    <citation type="submission" date="2016-10" db="EMBL/GenBank/DDBJ databases">
        <authorList>
            <person name="Varghese N."/>
            <person name="Submissions S."/>
        </authorList>
    </citation>
    <scope>NUCLEOTIDE SEQUENCE [LARGE SCALE GENOMIC DNA]</scope>
    <source>
        <strain evidence="5">CGMCC 1.12402</strain>
    </source>
</reference>
<sequence length="472" mass="54795">MLQRKAWILWVGMLLITSEVSLLALQAPAKTDSVTIGNIYLNGNKKTLRSIILRELDFEEGETVSKADFERALVLDQQKLMNTRLFVTAEIVPLYMSDTDVEVLINMQERWYVFPVPIFRLADRNFTEWWVNQKRDFSRVNFGAQLYHMNLTGRNDRLSAKLQFGFTKQYALDYSVPYINKNQKLGMSFGISFATNKAVSYASNGHRLEFYDGEDVLRRTFSTGTAFTYRPSFYTKHTWNIGYSRISVADTVIDLNPNYLGNDQTLQEAFLLGYNFTIDKRDFVSYPLKGSVFRFDADQYGLGIFNDMNMLVTRISFAKFLDLGDKFYLANRADLYKNFGETIPYVRRAGFGYNPDFIRGYEKYVVESDFLLSHRTSFKYQVIEGVTNLNKRSIIPQFKTLPYAFYLKTFMDLGYSGDPLDNNENNFYNNKLIASFGLGLDIVTYYDFVMRLEFSVTEEGNTGFYFNFRSAL</sequence>
<comment type="subcellular location">
    <subcellularLocation>
        <location evidence="1">Membrane</location>
    </subcellularLocation>
</comment>
<dbReference type="InterPro" id="IPR034746">
    <property type="entry name" value="POTRA"/>
</dbReference>
<dbReference type="InterPro" id="IPR000184">
    <property type="entry name" value="Bac_surfAg_D15"/>
</dbReference>
<name>A0A1I0R0U8_9BACT</name>
<gene>
    <name evidence="4" type="ORF">SAMN05216290_3043</name>
</gene>
<dbReference type="GeneID" id="99987724"/>
<dbReference type="Gene3D" id="3.10.20.310">
    <property type="entry name" value="membrane protein fhac"/>
    <property type="match status" value="1"/>
</dbReference>
<evidence type="ECO:0000259" key="3">
    <source>
        <dbReference type="PROSITE" id="PS51779"/>
    </source>
</evidence>